<dbReference type="SUPFAM" id="SSF47384">
    <property type="entry name" value="Homodimeric domain of signal transducing histidine kinase"/>
    <property type="match status" value="1"/>
</dbReference>
<dbReference type="EMBL" id="JACIJM010000004">
    <property type="protein sequence ID" value="MBB5721866.1"/>
    <property type="molecule type" value="Genomic_DNA"/>
</dbReference>
<feature type="domain" description="Histidine kinase" evidence="12">
    <location>
        <begin position="118"/>
        <end position="343"/>
    </location>
</feature>
<evidence type="ECO:0000256" key="7">
    <source>
        <dbReference type="ARBA" id="ARBA00022741"/>
    </source>
</evidence>
<gene>
    <name evidence="13" type="ORF">FHS72_001490</name>
</gene>
<dbReference type="EC" id="2.7.13.3" evidence="3"/>
<evidence type="ECO:0000256" key="11">
    <source>
        <dbReference type="ARBA" id="ARBA00023136"/>
    </source>
</evidence>
<sequence>MPKFPLDVLLKSVKSPILLIGEDQRISLQNPAATALLKMDFTGRNYINALRQPALLDAVDQAQLDGTQKTARFLVQTGNTDQTFEALVVPDNKQTLVILEDQSAEHDINSVRRDFVANVSHELRTPLTALLGFIETLQGPARNDPKAQERFLGIMAVEADRLRRLVDDLLSLSRVEETERSRPTNPVDLEEVIRQSTELLEPLAKTAKTHLQVVAPEQPMVVPGDAAQLQQVLHNLIENAIKYGATEAGITVAIHPPAYERSLQQECIRLTVEDQGSGIPERHLVRLTERFYRVDDHRDREMGGTGLGLAIVKHIMNRHRGRLLFDSTEGQGTTVSILLPTVIENLIRQSSIP</sequence>
<dbReference type="SMART" id="SM00388">
    <property type="entry name" value="HisKA"/>
    <property type="match status" value="1"/>
</dbReference>
<dbReference type="GO" id="GO:0000155">
    <property type="term" value="F:phosphorelay sensor kinase activity"/>
    <property type="evidence" value="ECO:0007669"/>
    <property type="project" value="InterPro"/>
</dbReference>
<evidence type="ECO:0000256" key="6">
    <source>
        <dbReference type="ARBA" id="ARBA00022679"/>
    </source>
</evidence>
<proteinExistence type="predicted"/>
<dbReference type="Proteomes" id="UP000535415">
    <property type="component" value="Unassembled WGS sequence"/>
</dbReference>
<evidence type="ECO:0000256" key="5">
    <source>
        <dbReference type="ARBA" id="ARBA00022553"/>
    </source>
</evidence>
<keyword evidence="14" id="KW-1185">Reference proteome</keyword>
<dbReference type="InterPro" id="IPR050351">
    <property type="entry name" value="BphY/WalK/GraS-like"/>
</dbReference>
<keyword evidence="9" id="KW-0067">ATP-binding</keyword>
<dbReference type="Pfam" id="PF02518">
    <property type="entry name" value="HATPase_c"/>
    <property type="match status" value="1"/>
</dbReference>
<evidence type="ECO:0000256" key="8">
    <source>
        <dbReference type="ARBA" id="ARBA00022777"/>
    </source>
</evidence>
<comment type="caution">
    <text evidence="13">The sequence shown here is derived from an EMBL/GenBank/DDBJ whole genome shotgun (WGS) entry which is preliminary data.</text>
</comment>
<keyword evidence="11" id="KW-0472">Membrane</keyword>
<evidence type="ECO:0000256" key="2">
    <source>
        <dbReference type="ARBA" id="ARBA00004236"/>
    </source>
</evidence>
<dbReference type="PANTHER" id="PTHR45453:SF1">
    <property type="entry name" value="PHOSPHATE REGULON SENSOR PROTEIN PHOR"/>
    <property type="match status" value="1"/>
</dbReference>
<dbReference type="GO" id="GO:0016036">
    <property type="term" value="P:cellular response to phosphate starvation"/>
    <property type="evidence" value="ECO:0007669"/>
    <property type="project" value="TreeGrafter"/>
</dbReference>
<dbReference type="PANTHER" id="PTHR45453">
    <property type="entry name" value="PHOSPHATE REGULON SENSOR PROTEIN PHOR"/>
    <property type="match status" value="1"/>
</dbReference>
<dbReference type="Pfam" id="PF00512">
    <property type="entry name" value="HisKA"/>
    <property type="match status" value="1"/>
</dbReference>
<dbReference type="InterPro" id="IPR003594">
    <property type="entry name" value="HATPase_dom"/>
</dbReference>
<dbReference type="PROSITE" id="PS50109">
    <property type="entry name" value="HIS_KIN"/>
    <property type="match status" value="1"/>
</dbReference>
<keyword evidence="8 13" id="KW-0418">Kinase</keyword>
<dbReference type="SMART" id="SM00387">
    <property type="entry name" value="HATPase_c"/>
    <property type="match status" value="1"/>
</dbReference>
<evidence type="ECO:0000256" key="4">
    <source>
        <dbReference type="ARBA" id="ARBA00022475"/>
    </source>
</evidence>
<dbReference type="GO" id="GO:0005524">
    <property type="term" value="F:ATP binding"/>
    <property type="evidence" value="ECO:0007669"/>
    <property type="project" value="UniProtKB-KW"/>
</dbReference>
<name>A0A7W9BJV6_9RHOB</name>
<dbReference type="SUPFAM" id="SSF55874">
    <property type="entry name" value="ATPase domain of HSP90 chaperone/DNA topoisomerase II/histidine kinase"/>
    <property type="match status" value="1"/>
</dbReference>
<dbReference type="CDD" id="cd00075">
    <property type="entry name" value="HATPase"/>
    <property type="match status" value="1"/>
</dbReference>
<organism evidence="13 14">
    <name type="scientific">Yoonia ponticola</name>
    <dbReference type="NCBI Taxonomy" id="1524255"/>
    <lineage>
        <taxon>Bacteria</taxon>
        <taxon>Pseudomonadati</taxon>
        <taxon>Pseudomonadota</taxon>
        <taxon>Alphaproteobacteria</taxon>
        <taxon>Rhodobacterales</taxon>
        <taxon>Paracoccaceae</taxon>
        <taxon>Yoonia</taxon>
    </lineage>
</organism>
<dbReference type="RefSeq" id="WP_183527654.1">
    <property type="nucleotide sequence ID" value="NZ_JACIJM010000004.1"/>
</dbReference>
<reference evidence="13 14" key="1">
    <citation type="submission" date="2020-08" db="EMBL/GenBank/DDBJ databases">
        <title>Genomic Encyclopedia of Type Strains, Phase IV (KMG-IV): sequencing the most valuable type-strain genomes for metagenomic binning, comparative biology and taxonomic classification.</title>
        <authorList>
            <person name="Goeker M."/>
        </authorList>
    </citation>
    <scope>NUCLEOTIDE SEQUENCE [LARGE SCALE GENOMIC DNA]</scope>
    <source>
        <strain evidence="13 14">DSM 101064</strain>
    </source>
</reference>
<evidence type="ECO:0000256" key="9">
    <source>
        <dbReference type="ARBA" id="ARBA00022840"/>
    </source>
</evidence>
<keyword evidence="7" id="KW-0547">Nucleotide-binding</keyword>
<keyword evidence="5" id="KW-0597">Phosphoprotein</keyword>
<dbReference type="AlphaFoldDB" id="A0A7W9BJV6"/>
<evidence type="ECO:0000256" key="3">
    <source>
        <dbReference type="ARBA" id="ARBA00012438"/>
    </source>
</evidence>
<keyword evidence="4" id="KW-1003">Cell membrane</keyword>
<keyword evidence="6 13" id="KW-0808">Transferase</keyword>
<dbReference type="PRINTS" id="PR00344">
    <property type="entry name" value="BCTRLSENSOR"/>
</dbReference>
<dbReference type="InterPro" id="IPR036890">
    <property type="entry name" value="HATPase_C_sf"/>
</dbReference>
<dbReference type="GO" id="GO:0004721">
    <property type="term" value="F:phosphoprotein phosphatase activity"/>
    <property type="evidence" value="ECO:0007669"/>
    <property type="project" value="TreeGrafter"/>
</dbReference>
<dbReference type="InterPro" id="IPR036097">
    <property type="entry name" value="HisK_dim/P_sf"/>
</dbReference>
<protein>
    <recommendedName>
        <fullName evidence="3">histidine kinase</fullName>
        <ecNumber evidence="3">2.7.13.3</ecNumber>
    </recommendedName>
</protein>
<dbReference type="InterPro" id="IPR005467">
    <property type="entry name" value="His_kinase_dom"/>
</dbReference>
<evidence type="ECO:0000256" key="10">
    <source>
        <dbReference type="ARBA" id="ARBA00023012"/>
    </source>
</evidence>
<dbReference type="Gene3D" id="3.30.565.10">
    <property type="entry name" value="Histidine kinase-like ATPase, C-terminal domain"/>
    <property type="match status" value="1"/>
</dbReference>
<evidence type="ECO:0000313" key="14">
    <source>
        <dbReference type="Proteomes" id="UP000535415"/>
    </source>
</evidence>
<dbReference type="Gene3D" id="1.10.287.130">
    <property type="match status" value="1"/>
</dbReference>
<accession>A0A7W9BJV6</accession>
<keyword evidence="10" id="KW-0902">Two-component regulatory system</keyword>
<evidence type="ECO:0000313" key="13">
    <source>
        <dbReference type="EMBL" id="MBB5721866.1"/>
    </source>
</evidence>
<dbReference type="InterPro" id="IPR003661">
    <property type="entry name" value="HisK_dim/P_dom"/>
</dbReference>
<evidence type="ECO:0000256" key="1">
    <source>
        <dbReference type="ARBA" id="ARBA00000085"/>
    </source>
</evidence>
<dbReference type="CDD" id="cd00082">
    <property type="entry name" value="HisKA"/>
    <property type="match status" value="1"/>
</dbReference>
<evidence type="ECO:0000259" key="12">
    <source>
        <dbReference type="PROSITE" id="PS50109"/>
    </source>
</evidence>
<dbReference type="InterPro" id="IPR004358">
    <property type="entry name" value="Sig_transdc_His_kin-like_C"/>
</dbReference>
<dbReference type="FunFam" id="3.30.565.10:FF:000006">
    <property type="entry name" value="Sensor histidine kinase WalK"/>
    <property type="match status" value="1"/>
</dbReference>
<comment type="subcellular location">
    <subcellularLocation>
        <location evidence="2">Cell membrane</location>
    </subcellularLocation>
</comment>
<dbReference type="GO" id="GO:0005886">
    <property type="term" value="C:plasma membrane"/>
    <property type="evidence" value="ECO:0007669"/>
    <property type="project" value="UniProtKB-SubCell"/>
</dbReference>
<dbReference type="FunFam" id="1.10.287.130:FF:000008">
    <property type="entry name" value="Two-component sensor histidine kinase"/>
    <property type="match status" value="1"/>
</dbReference>
<comment type="catalytic activity">
    <reaction evidence="1">
        <text>ATP + protein L-histidine = ADP + protein N-phospho-L-histidine.</text>
        <dbReference type="EC" id="2.7.13.3"/>
    </reaction>
</comment>